<evidence type="ECO:0000313" key="10">
    <source>
        <dbReference type="EMBL" id="CAI8046347.1"/>
    </source>
</evidence>
<dbReference type="GO" id="GO:0050661">
    <property type="term" value="F:NADP binding"/>
    <property type="evidence" value="ECO:0007669"/>
    <property type="project" value="InterPro"/>
</dbReference>
<dbReference type="GO" id="GO:0009231">
    <property type="term" value="P:riboflavin biosynthetic process"/>
    <property type="evidence" value="ECO:0007669"/>
    <property type="project" value="UniProtKB-KW"/>
</dbReference>
<evidence type="ECO:0000256" key="3">
    <source>
        <dbReference type="ARBA" id="ARBA00022619"/>
    </source>
</evidence>
<dbReference type="Pfam" id="PF00383">
    <property type="entry name" value="dCMP_cyt_deam_1"/>
    <property type="match status" value="1"/>
</dbReference>
<dbReference type="SUPFAM" id="SSF53597">
    <property type="entry name" value="Dihydrofolate reductase-like"/>
    <property type="match status" value="1"/>
</dbReference>
<evidence type="ECO:0000256" key="1">
    <source>
        <dbReference type="ARBA" id="ARBA00004882"/>
    </source>
</evidence>
<sequence length="372" mass="38806">MSFMAQAIELARVALGSTSPNPAVGAVLVKDGQVVAKGATQPPGQAHAEVVALSDAGERARGATLYVTLEPCCHWGRTPPCTGAIIDARVAEVVVAVSDPNPVVAGNGIAELRAAGITVSLNNGELSTCREIRELYEGFAKHISTGMPFVLAKFAMSLDGKIATHKGDSKWVTGPEARSLVQQMRRETDAIMVGANTIVADDPQLTARGYDNQPLPRQPIRVTLDSLCRMPVRSQLLRQPGQTLVYTTENAPAGNIGGLLRAGADVVPVGATNEGLVSPAEVLADLGRRGVVTLLVEGGGKTLGSFFDDGLVDKVHAFVAPVIIGGIGAASPVEGAGAEEMAYTHRLEGTSLQQVGPDWLITGYPQRPLSRG</sequence>
<keyword evidence="5" id="KW-0862">Zinc</keyword>
<evidence type="ECO:0000256" key="5">
    <source>
        <dbReference type="ARBA" id="ARBA00022833"/>
    </source>
</evidence>
<reference evidence="10" key="1">
    <citation type="submission" date="2023-03" db="EMBL/GenBank/DDBJ databases">
        <authorList>
            <person name="Steffen K."/>
            <person name="Cardenas P."/>
        </authorList>
    </citation>
    <scope>NUCLEOTIDE SEQUENCE</scope>
</reference>
<keyword evidence="7" id="KW-0560">Oxidoreductase</keyword>
<evidence type="ECO:0000313" key="11">
    <source>
        <dbReference type="Proteomes" id="UP001174909"/>
    </source>
</evidence>
<feature type="domain" description="CMP/dCMP-type deaminase" evidence="9">
    <location>
        <begin position="1"/>
        <end position="120"/>
    </location>
</feature>
<evidence type="ECO:0000256" key="4">
    <source>
        <dbReference type="ARBA" id="ARBA00022723"/>
    </source>
</evidence>
<keyword evidence="4" id="KW-0479">Metal-binding</keyword>
<evidence type="ECO:0000256" key="7">
    <source>
        <dbReference type="ARBA" id="ARBA00023002"/>
    </source>
</evidence>
<dbReference type="InterPro" id="IPR016192">
    <property type="entry name" value="APOBEC/CMP_deaminase_Zn-bd"/>
</dbReference>
<dbReference type="InterPro" id="IPR011549">
    <property type="entry name" value="RibD_C"/>
</dbReference>
<comment type="pathway">
    <text evidence="1">Cofactor biosynthesis; riboflavin biosynthesis; 5-amino-6-(D-ribitylamino)uracil from GTP: step 2/4.</text>
</comment>
<gene>
    <name evidence="10" type="ORF">GBAR_LOCUS25626</name>
</gene>
<evidence type="ECO:0000256" key="8">
    <source>
        <dbReference type="ARBA" id="ARBA00023268"/>
    </source>
</evidence>
<keyword evidence="11" id="KW-1185">Reference proteome</keyword>
<keyword evidence="8" id="KW-0511">Multifunctional enzyme</keyword>
<dbReference type="Pfam" id="PF01872">
    <property type="entry name" value="RibD_C"/>
    <property type="match status" value="1"/>
</dbReference>
<dbReference type="InterPro" id="IPR002125">
    <property type="entry name" value="CMP_dCMP_dom"/>
</dbReference>
<evidence type="ECO:0000256" key="2">
    <source>
        <dbReference type="ARBA" id="ARBA00004910"/>
    </source>
</evidence>
<dbReference type="PROSITE" id="PS51747">
    <property type="entry name" value="CYT_DCMP_DEAMINASES_2"/>
    <property type="match status" value="1"/>
</dbReference>
<dbReference type="InterPro" id="IPR002734">
    <property type="entry name" value="RibDG_C"/>
</dbReference>
<dbReference type="PIRSF" id="PIRSF006769">
    <property type="entry name" value="RibD"/>
    <property type="match status" value="1"/>
</dbReference>
<dbReference type="PANTHER" id="PTHR38011">
    <property type="entry name" value="DIHYDROFOLATE REDUCTASE FAMILY PROTEIN (AFU_ORTHOLOGUE AFUA_8G06820)"/>
    <property type="match status" value="1"/>
</dbReference>
<keyword evidence="6" id="KW-0521">NADP</keyword>
<comment type="pathway">
    <text evidence="2">Cofactor biosynthesis; riboflavin biosynthesis; 5-amino-6-(D-ribitylamino)uracil from GTP: step 3/4.</text>
</comment>
<dbReference type="GO" id="GO:0008270">
    <property type="term" value="F:zinc ion binding"/>
    <property type="evidence" value="ECO:0007669"/>
    <property type="project" value="InterPro"/>
</dbReference>
<dbReference type="PANTHER" id="PTHR38011:SF7">
    <property type="entry name" value="2,5-DIAMINO-6-RIBOSYLAMINO-4(3H)-PYRIMIDINONE 5'-PHOSPHATE REDUCTASE"/>
    <property type="match status" value="1"/>
</dbReference>
<dbReference type="Proteomes" id="UP001174909">
    <property type="component" value="Unassembled WGS sequence"/>
</dbReference>
<dbReference type="AlphaFoldDB" id="A0AA35XD10"/>
<dbReference type="GO" id="GO:0008703">
    <property type="term" value="F:5-amino-6-(5-phosphoribosylamino)uracil reductase activity"/>
    <property type="evidence" value="ECO:0007669"/>
    <property type="project" value="InterPro"/>
</dbReference>
<dbReference type="NCBIfam" id="TIGR00227">
    <property type="entry name" value="ribD_Cterm"/>
    <property type="match status" value="1"/>
</dbReference>
<dbReference type="InterPro" id="IPR004794">
    <property type="entry name" value="Eubact_RibD"/>
</dbReference>
<dbReference type="EMBL" id="CASHTH010003556">
    <property type="protein sequence ID" value="CAI8046347.1"/>
    <property type="molecule type" value="Genomic_DNA"/>
</dbReference>
<dbReference type="GO" id="GO:0008835">
    <property type="term" value="F:diaminohydroxyphosphoribosylaminopyrimidine deaminase activity"/>
    <property type="evidence" value="ECO:0007669"/>
    <property type="project" value="InterPro"/>
</dbReference>
<dbReference type="SUPFAM" id="SSF53927">
    <property type="entry name" value="Cytidine deaminase-like"/>
    <property type="match status" value="1"/>
</dbReference>
<dbReference type="Gene3D" id="3.40.140.10">
    <property type="entry name" value="Cytidine Deaminase, domain 2"/>
    <property type="match status" value="1"/>
</dbReference>
<proteinExistence type="predicted"/>
<dbReference type="InterPro" id="IPR024072">
    <property type="entry name" value="DHFR-like_dom_sf"/>
</dbReference>
<dbReference type="PROSITE" id="PS00903">
    <property type="entry name" value="CYT_DCMP_DEAMINASES_1"/>
    <property type="match status" value="1"/>
</dbReference>
<dbReference type="InterPro" id="IPR016193">
    <property type="entry name" value="Cytidine_deaminase-like"/>
</dbReference>
<organism evidence="10 11">
    <name type="scientific">Geodia barretti</name>
    <name type="common">Barrett's horny sponge</name>
    <dbReference type="NCBI Taxonomy" id="519541"/>
    <lineage>
        <taxon>Eukaryota</taxon>
        <taxon>Metazoa</taxon>
        <taxon>Porifera</taxon>
        <taxon>Demospongiae</taxon>
        <taxon>Heteroscleromorpha</taxon>
        <taxon>Tetractinellida</taxon>
        <taxon>Astrophorina</taxon>
        <taxon>Geodiidae</taxon>
        <taxon>Geodia</taxon>
    </lineage>
</organism>
<comment type="caution">
    <text evidence="10">The sequence shown here is derived from an EMBL/GenBank/DDBJ whole genome shotgun (WGS) entry which is preliminary data.</text>
</comment>
<evidence type="ECO:0000259" key="9">
    <source>
        <dbReference type="PROSITE" id="PS51747"/>
    </source>
</evidence>
<accession>A0AA35XD10</accession>
<dbReference type="NCBIfam" id="TIGR00326">
    <property type="entry name" value="eubact_ribD"/>
    <property type="match status" value="1"/>
</dbReference>
<dbReference type="Gene3D" id="3.40.430.10">
    <property type="entry name" value="Dihydrofolate Reductase, subunit A"/>
    <property type="match status" value="1"/>
</dbReference>
<dbReference type="CDD" id="cd01284">
    <property type="entry name" value="Riboflavin_deaminase-reductase"/>
    <property type="match status" value="1"/>
</dbReference>
<dbReference type="InterPro" id="IPR050765">
    <property type="entry name" value="Riboflavin_Biosynth_HTPR"/>
</dbReference>
<protein>
    <submittedName>
        <fullName evidence="10">Riboflavin biosynthesis protein RibD</fullName>
    </submittedName>
</protein>
<name>A0AA35XD10_GEOBA</name>
<evidence type="ECO:0000256" key="6">
    <source>
        <dbReference type="ARBA" id="ARBA00022857"/>
    </source>
</evidence>
<keyword evidence="3" id="KW-0686">Riboflavin biosynthesis</keyword>